<proteinExistence type="inferred from homology"/>
<dbReference type="Gene3D" id="3.40.605.10">
    <property type="entry name" value="Aldehyde Dehydrogenase, Chain A, domain 1"/>
    <property type="match status" value="1"/>
</dbReference>
<dbReference type="Pfam" id="PF00171">
    <property type="entry name" value="Aldedh"/>
    <property type="match status" value="1"/>
</dbReference>
<evidence type="ECO:0000256" key="1">
    <source>
        <dbReference type="ARBA" id="ARBA00009986"/>
    </source>
</evidence>
<keyword evidence="2" id="KW-0560">Oxidoreductase</keyword>
<sequence>MPVKKVPGVHFPYCLIGGELVEWEGDMQTVNSPISAGDEVIRLGSIPMVSADLAMEALHAAETAYNNGIGEWPSLPAHRRIEVMLEFLEDMQTKREEVVELLMWEIAKPKPDAEKEFDRTIEYMRDTIRSLRTMENQSCKAHTAGGVLAYVKWSPIGVVLCMGPYNYPLNETFTTLLPALLMGNTIIFKPPKYGVLLHTPLVELFKKHFPPGVVNIIFGSGRTTSTPILASGKVKGLAFIGQSKAAAELKKYHPKPHQFNTLLGLEAKNPAIVMPDADLDEIMPEVISGAFSFNGQRCTALKIFLVHKSISKQFLQRLSEKADTLKIGLPWEDKVQITALPEDGKTDYLQSLVDDAVEKGAQVVNRVGGRSEGRYYFPTVLFPVNSNMRIYHEEQFGPVVPVVEYEDSSEVVDFLIHSHYGQQASIFGNDPEQIGELINHINNLVGRININSQCQRGPDYLPFTGRKDSAQGTVSLNDALEAFSLRVILAGKLTDKNVELINNAAPFTNILVACGLQMENHE</sequence>
<evidence type="ECO:0000259" key="3">
    <source>
        <dbReference type="Pfam" id="PF00171"/>
    </source>
</evidence>
<evidence type="ECO:0000313" key="5">
    <source>
        <dbReference type="Proteomes" id="UP000765802"/>
    </source>
</evidence>
<dbReference type="InterPro" id="IPR016162">
    <property type="entry name" value="Ald_DH_N"/>
</dbReference>
<evidence type="ECO:0000256" key="2">
    <source>
        <dbReference type="ARBA" id="ARBA00023002"/>
    </source>
</evidence>
<feature type="domain" description="Aldehyde dehydrogenase" evidence="3">
    <location>
        <begin position="43"/>
        <end position="484"/>
    </location>
</feature>
<dbReference type="PANTHER" id="PTHR43353">
    <property type="entry name" value="SUCCINATE-SEMIALDEHYDE DEHYDROGENASE, MITOCHONDRIAL"/>
    <property type="match status" value="1"/>
</dbReference>
<dbReference type="PANTHER" id="PTHR43353:SF5">
    <property type="entry name" value="SUCCINATE-SEMIALDEHYDE DEHYDROGENASE, MITOCHONDRIAL"/>
    <property type="match status" value="1"/>
</dbReference>
<dbReference type="InterPro" id="IPR016163">
    <property type="entry name" value="Ald_DH_C"/>
</dbReference>
<reference evidence="4 5" key="1">
    <citation type="submission" date="2016-07" db="EMBL/GenBank/DDBJ databases">
        <title>Genome analysis of Flavihumibacter stibioxidans YS-17.</title>
        <authorList>
            <person name="Shi K."/>
            <person name="Han Y."/>
            <person name="Wang G."/>
        </authorList>
    </citation>
    <scope>NUCLEOTIDE SEQUENCE [LARGE SCALE GENOMIC DNA]</scope>
    <source>
        <strain evidence="4 5">YS-17</strain>
    </source>
</reference>
<name>A0ABR7MEU8_9BACT</name>
<accession>A0ABR7MEU8</accession>
<evidence type="ECO:0000313" key="4">
    <source>
        <dbReference type="EMBL" id="MBC6493044.1"/>
    </source>
</evidence>
<comment type="similarity">
    <text evidence="1">Belongs to the aldehyde dehydrogenase family.</text>
</comment>
<protein>
    <submittedName>
        <fullName evidence="4">Aldehyde dehydrogenase</fullName>
    </submittedName>
</protein>
<comment type="caution">
    <text evidence="4">The sequence shown here is derived from an EMBL/GenBank/DDBJ whole genome shotgun (WGS) entry which is preliminary data.</text>
</comment>
<organism evidence="4 5">
    <name type="scientific">Flavihumibacter stibioxidans</name>
    <dbReference type="NCBI Taxonomy" id="1834163"/>
    <lineage>
        <taxon>Bacteria</taxon>
        <taxon>Pseudomonadati</taxon>
        <taxon>Bacteroidota</taxon>
        <taxon>Chitinophagia</taxon>
        <taxon>Chitinophagales</taxon>
        <taxon>Chitinophagaceae</taxon>
        <taxon>Flavihumibacter</taxon>
    </lineage>
</organism>
<dbReference type="RefSeq" id="WP_187258361.1">
    <property type="nucleotide sequence ID" value="NZ_JBHULF010000005.1"/>
</dbReference>
<dbReference type="Proteomes" id="UP000765802">
    <property type="component" value="Unassembled WGS sequence"/>
</dbReference>
<dbReference type="PROSITE" id="PS00070">
    <property type="entry name" value="ALDEHYDE_DEHYDR_CYS"/>
    <property type="match status" value="1"/>
</dbReference>
<dbReference type="EMBL" id="MBUA01000030">
    <property type="protein sequence ID" value="MBC6493044.1"/>
    <property type="molecule type" value="Genomic_DNA"/>
</dbReference>
<dbReference type="Gene3D" id="3.40.309.10">
    <property type="entry name" value="Aldehyde Dehydrogenase, Chain A, domain 2"/>
    <property type="match status" value="1"/>
</dbReference>
<dbReference type="InterPro" id="IPR050740">
    <property type="entry name" value="Aldehyde_DH_Superfamily"/>
</dbReference>
<dbReference type="InterPro" id="IPR016161">
    <property type="entry name" value="Ald_DH/histidinol_DH"/>
</dbReference>
<gene>
    <name evidence="4" type="ORF">BC349_18460</name>
</gene>
<dbReference type="InterPro" id="IPR015590">
    <property type="entry name" value="Aldehyde_DH_dom"/>
</dbReference>
<keyword evidence="5" id="KW-1185">Reference proteome</keyword>
<dbReference type="SUPFAM" id="SSF53720">
    <property type="entry name" value="ALDH-like"/>
    <property type="match status" value="1"/>
</dbReference>
<dbReference type="InterPro" id="IPR016160">
    <property type="entry name" value="Ald_DH_CS_CYS"/>
</dbReference>